<dbReference type="AlphaFoldDB" id="A0A3A4BL12"/>
<accession>A0A3A4BL12</accession>
<keyword evidence="1" id="KW-0732">Signal</keyword>
<sequence length="120" mass="13321">MKRRSAAAVIAGASAAIMFTATAAYAHGFDQWFNGSGESPRWDVGAGKHSGHMTATCPGAQITAQLYRDRPWRPDPPIGSLIVVPCNHQRREFSYDLSGGKYYFIFRSKVRSNHVWGEFN</sequence>
<protein>
    <recommendedName>
        <fullName evidence="4">Secreted protein</fullName>
    </recommendedName>
</protein>
<evidence type="ECO:0000313" key="2">
    <source>
        <dbReference type="EMBL" id="RJL31732.1"/>
    </source>
</evidence>
<keyword evidence="3" id="KW-1185">Reference proteome</keyword>
<evidence type="ECO:0008006" key="4">
    <source>
        <dbReference type="Google" id="ProtNLM"/>
    </source>
</evidence>
<dbReference type="Proteomes" id="UP000265768">
    <property type="component" value="Unassembled WGS sequence"/>
</dbReference>
<feature type="signal peptide" evidence="1">
    <location>
        <begin position="1"/>
        <end position="26"/>
    </location>
</feature>
<evidence type="ECO:0000256" key="1">
    <source>
        <dbReference type="SAM" id="SignalP"/>
    </source>
</evidence>
<feature type="chain" id="PRO_5017214360" description="Secreted protein" evidence="1">
    <location>
        <begin position="27"/>
        <end position="120"/>
    </location>
</feature>
<organism evidence="2 3">
    <name type="scientific">Bailinhaonella thermotolerans</name>
    <dbReference type="NCBI Taxonomy" id="1070861"/>
    <lineage>
        <taxon>Bacteria</taxon>
        <taxon>Bacillati</taxon>
        <taxon>Actinomycetota</taxon>
        <taxon>Actinomycetes</taxon>
        <taxon>Streptosporangiales</taxon>
        <taxon>Streptosporangiaceae</taxon>
        <taxon>Bailinhaonella</taxon>
    </lineage>
</organism>
<evidence type="ECO:0000313" key="3">
    <source>
        <dbReference type="Proteomes" id="UP000265768"/>
    </source>
</evidence>
<dbReference type="RefSeq" id="WP_119927759.1">
    <property type="nucleotide sequence ID" value="NZ_QZEY01000006.1"/>
</dbReference>
<proteinExistence type="predicted"/>
<dbReference type="EMBL" id="QZEY01000006">
    <property type="protein sequence ID" value="RJL31732.1"/>
    <property type="molecule type" value="Genomic_DNA"/>
</dbReference>
<reference evidence="2 3" key="1">
    <citation type="submission" date="2018-09" db="EMBL/GenBank/DDBJ databases">
        <title>YIM 75507 draft genome.</title>
        <authorList>
            <person name="Tang S."/>
            <person name="Feng Y."/>
        </authorList>
    </citation>
    <scope>NUCLEOTIDE SEQUENCE [LARGE SCALE GENOMIC DNA]</scope>
    <source>
        <strain evidence="2 3">YIM 75507</strain>
    </source>
</reference>
<gene>
    <name evidence="2" type="ORF">D5H75_18710</name>
</gene>
<name>A0A3A4BL12_9ACTN</name>
<comment type="caution">
    <text evidence="2">The sequence shown here is derived from an EMBL/GenBank/DDBJ whole genome shotgun (WGS) entry which is preliminary data.</text>
</comment>